<dbReference type="PANTHER" id="PTHR11699">
    <property type="entry name" value="ALDEHYDE DEHYDROGENASE-RELATED"/>
    <property type="match status" value="1"/>
</dbReference>
<comment type="catalytic activity">
    <reaction evidence="4">
        <text>an aldehyde + NAD(+) + H2O = a carboxylate + NADH + 2 H(+)</text>
        <dbReference type="Rhea" id="RHEA:16185"/>
        <dbReference type="ChEBI" id="CHEBI:15377"/>
        <dbReference type="ChEBI" id="CHEBI:15378"/>
        <dbReference type="ChEBI" id="CHEBI:17478"/>
        <dbReference type="ChEBI" id="CHEBI:29067"/>
        <dbReference type="ChEBI" id="CHEBI:57540"/>
        <dbReference type="ChEBI" id="CHEBI:57945"/>
        <dbReference type="EC" id="1.2.1.3"/>
    </reaction>
</comment>
<dbReference type="InterPro" id="IPR016160">
    <property type="entry name" value="Ald_DH_CS_CYS"/>
</dbReference>
<dbReference type="Pfam" id="PF00171">
    <property type="entry name" value="Aldedh"/>
    <property type="match status" value="1"/>
</dbReference>
<dbReference type="PROSITE" id="PS00070">
    <property type="entry name" value="ALDEHYDE_DEHYDR_CYS"/>
    <property type="match status" value="1"/>
</dbReference>
<dbReference type="AlphaFoldDB" id="A0AAE0K9E6"/>
<dbReference type="Gene3D" id="3.40.309.10">
    <property type="entry name" value="Aldehyde Dehydrogenase, Chain A, domain 2"/>
    <property type="match status" value="1"/>
</dbReference>
<dbReference type="InterPro" id="IPR015590">
    <property type="entry name" value="Aldehyde_DH_dom"/>
</dbReference>
<sequence>MQPEFFNVINDELRGSEKTHAVTDPRTEENLWPCPIASTDDFEDAVAAARKAFTTWSRTTVAERQALLVKLAEVLEQNAGELAEILARETGKSQIVASIDVNGSIAQCLYYSQNALEDEVQFEDETTKVVATHIPLGVVGAICPWNFPLILSNIKVVASLVTGNCVILKPSPFTPYAVMKWTELSRGILPPGVFQVLNGGADLGALMTLHPGIDKISFTGTTATGKRVMASCAKTLKKVTLELAGNDACIVCADADLDRAVPSVASGGFFNAGQVCVASKRIYVHESIYDDFLARLVKEVEASYAIQEDSAAPSVFGPVSNKMQFDVVKGIIEDCRANGYNIVSGAAAAASAKPATAKGFWLPPTIVSKPPENSVLVKEEQFGPILPILSWSDEDDVVRRSNLANAGLGASVYSADLAQAERIARRLEAGGVWINQFERPNFGAFFGGIKDSGFGGEMGKQGLLSYAYTQCLHFAK</sequence>
<reference evidence="6" key="1">
    <citation type="journal article" date="2023" name="Mol. Phylogenet. Evol.">
        <title>Genome-scale phylogeny and comparative genomics of the fungal order Sordariales.</title>
        <authorList>
            <person name="Hensen N."/>
            <person name="Bonometti L."/>
            <person name="Westerberg I."/>
            <person name="Brannstrom I.O."/>
            <person name="Guillou S."/>
            <person name="Cros-Aarteil S."/>
            <person name="Calhoun S."/>
            <person name="Haridas S."/>
            <person name="Kuo A."/>
            <person name="Mondo S."/>
            <person name="Pangilinan J."/>
            <person name="Riley R."/>
            <person name="LaButti K."/>
            <person name="Andreopoulos B."/>
            <person name="Lipzen A."/>
            <person name="Chen C."/>
            <person name="Yan M."/>
            <person name="Daum C."/>
            <person name="Ng V."/>
            <person name="Clum A."/>
            <person name="Steindorff A."/>
            <person name="Ohm R.A."/>
            <person name="Martin F."/>
            <person name="Silar P."/>
            <person name="Natvig D.O."/>
            <person name="Lalanne C."/>
            <person name="Gautier V."/>
            <person name="Ament-Velasquez S.L."/>
            <person name="Kruys A."/>
            <person name="Hutchinson M.I."/>
            <person name="Powell A.J."/>
            <person name="Barry K."/>
            <person name="Miller A.N."/>
            <person name="Grigoriev I.V."/>
            <person name="Debuchy R."/>
            <person name="Gladieux P."/>
            <person name="Hiltunen Thoren M."/>
            <person name="Johannesson H."/>
        </authorList>
    </citation>
    <scope>NUCLEOTIDE SEQUENCE</scope>
    <source>
        <strain evidence="6">CBS 958.72</strain>
    </source>
</reference>
<protein>
    <recommendedName>
        <fullName evidence="3">aldehyde dehydrogenase (NAD(+))</fullName>
        <ecNumber evidence="3">1.2.1.3</ecNumber>
    </recommendedName>
</protein>
<evidence type="ECO:0000256" key="2">
    <source>
        <dbReference type="ARBA" id="ARBA00023002"/>
    </source>
</evidence>
<evidence type="ECO:0000259" key="5">
    <source>
        <dbReference type="Pfam" id="PF00171"/>
    </source>
</evidence>
<evidence type="ECO:0000313" key="7">
    <source>
        <dbReference type="Proteomes" id="UP001287356"/>
    </source>
</evidence>
<dbReference type="EMBL" id="JAULSN010000005">
    <property type="protein sequence ID" value="KAK3371870.1"/>
    <property type="molecule type" value="Genomic_DNA"/>
</dbReference>
<feature type="domain" description="Aldehyde dehydrogenase" evidence="5">
    <location>
        <begin position="16"/>
        <end position="470"/>
    </location>
</feature>
<dbReference type="FunFam" id="3.40.309.10:FF:000009">
    <property type="entry name" value="Aldehyde dehydrogenase A"/>
    <property type="match status" value="1"/>
</dbReference>
<dbReference type="CDD" id="cd07106">
    <property type="entry name" value="ALDH_AldA-AAD23400"/>
    <property type="match status" value="1"/>
</dbReference>
<dbReference type="Proteomes" id="UP001287356">
    <property type="component" value="Unassembled WGS sequence"/>
</dbReference>
<dbReference type="InterPro" id="IPR016162">
    <property type="entry name" value="Ald_DH_N"/>
</dbReference>
<reference evidence="6" key="2">
    <citation type="submission" date="2023-06" db="EMBL/GenBank/DDBJ databases">
        <authorList>
            <consortium name="Lawrence Berkeley National Laboratory"/>
            <person name="Haridas S."/>
            <person name="Hensen N."/>
            <person name="Bonometti L."/>
            <person name="Westerberg I."/>
            <person name="Brannstrom I.O."/>
            <person name="Guillou S."/>
            <person name="Cros-Aarteil S."/>
            <person name="Calhoun S."/>
            <person name="Kuo A."/>
            <person name="Mondo S."/>
            <person name="Pangilinan J."/>
            <person name="Riley R."/>
            <person name="Labutti K."/>
            <person name="Andreopoulos B."/>
            <person name="Lipzen A."/>
            <person name="Chen C."/>
            <person name="Yanf M."/>
            <person name="Daum C."/>
            <person name="Ng V."/>
            <person name="Clum A."/>
            <person name="Steindorff A."/>
            <person name="Ohm R."/>
            <person name="Martin F."/>
            <person name="Silar P."/>
            <person name="Natvig D."/>
            <person name="Lalanne C."/>
            <person name="Gautier V."/>
            <person name="Ament-Velasquez S.L."/>
            <person name="Kruys A."/>
            <person name="Hutchinson M.I."/>
            <person name="Powell A.J."/>
            <person name="Barry K."/>
            <person name="Miller A.N."/>
            <person name="Grigoriev I.V."/>
            <person name="Debuchy R."/>
            <person name="Gladieux P."/>
            <person name="Thoren M.H."/>
            <person name="Johannesson H."/>
        </authorList>
    </citation>
    <scope>NUCLEOTIDE SEQUENCE</scope>
    <source>
        <strain evidence="6">CBS 958.72</strain>
    </source>
</reference>
<keyword evidence="2" id="KW-0560">Oxidoreductase</keyword>
<comment type="similarity">
    <text evidence="1">Belongs to the aldehyde dehydrogenase family.</text>
</comment>
<evidence type="ECO:0000256" key="4">
    <source>
        <dbReference type="ARBA" id="ARBA00049194"/>
    </source>
</evidence>
<accession>A0AAE0K9E6</accession>
<dbReference type="Gene3D" id="3.40.605.10">
    <property type="entry name" value="Aldehyde Dehydrogenase, Chain A, domain 1"/>
    <property type="match status" value="1"/>
</dbReference>
<organism evidence="6 7">
    <name type="scientific">Lasiosphaeria ovina</name>
    <dbReference type="NCBI Taxonomy" id="92902"/>
    <lineage>
        <taxon>Eukaryota</taxon>
        <taxon>Fungi</taxon>
        <taxon>Dikarya</taxon>
        <taxon>Ascomycota</taxon>
        <taxon>Pezizomycotina</taxon>
        <taxon>Sordariomycetes</taxon>
        <taxon>Sordariomycetidae</taxon>
        <taxon>Sordariales</taxon>
        <taxon>Lasiosphaeriaceae</taxon>
        <taxon>Lasiosphaeria</taxon>
    </lineage>
</organism>
<evidence type="ECO:0000256" key="3">
    <source>
        <dbReference type="ARBA" id="ARBA00024226"/>
    </source>
</evidence>
<dbReference type="FunFam" id="3.40.605.10:FF:000007">
    <property type="entry name" value="NAD/NADP-dependent betaine aldehyde dehydrogenase"/>
    <property type="match status" value="1"/>
</dbReference>
<proteinExistence type="inferred from homology"/>
<gene>
    <name evidence="6" type="ORF">B0T24DRAFT_630643</name>
</gene>
<dbReference type="InterPro" id="IPR016161">
    <property type="entry name" value="Ald_DH/histidinol_DH"/>
</dbReference>
<name>A0AAE0K9E6_9PEZI</name>
<dbReference type="EC" id="1.2.1.3" evidence="3"/>
<evidence type="ECO:0000313" key="6">
    <source>
        <dbReference type="EMBL" id="KAK3371870.1"/>
    </source>
</evidence>
<dbReference type="SUPFAM" id="SSF53720">
    <property type="entry name" value="ALDH-like"/>
    <property type="match status" value="1"/>
</dbReference>
<keyword evidence="7" id="KW-1185">Reference proteome</keyword>
<dbReference type="InterPro" id="IPR016163">
    <property type="entry name" value="Ald_DH_C"/>
</dbReference>
<dbReference type="InterPro" id="IPR044086">
    <property type="entry name" value="LUC3-like"/>
</dbReference>
<comment type="caution">
    <text evidence="6">The sequence shown here is derived from an EMBL/GenBank/DDBJ whole genome shotgun (WGS) entry which is preliminary data.</text>
</comment>
<evidence type="ECO:0000256" key="1">
    <source>
        <dbReference type="ARBA" id="ARBA00009986"/>
    </source>
</evidence>
<dbReference type="GO" id="GO:0004029">
    <property type="term" value="F:aldehyde dehydrogenase (NAD+) activity"/>
    <property type="evidence" value="ECO:0007669"/>
    <property type="project" value="UniProtKB-EC"/>
</dbReference>